<gene>
    <name evidence="2" type="ORF">SDC9_47899</name>
</gene>
<feature type="transmembrane region" description="Helical" evidence="1">
    <location>
        <begin position="7"/>
        <end position="29"/>
    </location>
</feature>
<accession>A0A644WDK0</accession>
<organism evidence="2">
    <name type="scientific">bioreactor metagenome</name>
    <dbReference type="NCBI Taxonomy" id="1076179"/>
    <lineage>
        <taxon>unclassified sequences</taxon>
        <taxon>metagenomes</taxon>
        <taxon>ecological metagenomes</taxon>
    </lineage>
</organism>
<dbReference type="AlphaFoldDB" id="A0A644WDK0"/>
<sequence>MSIPDRIILTLYTILMAVVAVFLVLFSLGVIPTSDVASFAATMPGRWEYAVGGVVLLLVSLRLLIAGLGGTGISTLSIGTDKEGKIHVGKTAVEDYIAEFTNDIFGVHSAKAAVKMADGLLTVRVNASIEPGINIPDTTDEIKQLVKKNVLATIGIEVKDVEVFFKHIKPKE</sequence>
<dbReference type="EMBL" id="VSSQ01000812">
    <property type="protein sequence ID" value="MPM01659.1"/>
    <property type="molecule type" value="Genomic_DNA"/>
</dbReference>
<evidence type="ECO:0000313" key="2">
    <source>
        <dbReference type="EMBL" id="MPM01659.1"/>
    </source>
</evidence>
<dbReference type="NCBIfam" id="NF033218">
    <property type="entry name" value="anchor_AmaP"/>
    <property type="match status" value="1"/>
</dbReference>
<protein>
    <recommendedName>
        <fullName evidence="3">Alkaline shock response membrane anchor protein AmaP</fullName>
    </recommendedName>
</protein>
<keyword evidence="1" id="KW-1133">Transmembrane helix</keyword>
<keyword evidence="1" id="KW-0812">Transmembrane</keyword>
<evidence type="ECO:0000256" key="1">
    <source>
        <dbReference type="SAM" id="Phobius"/>
    </source>
</evidence>
<evidence type="ECO:0008006" key="3">
    <source>
        <dbReference type="Google" id="ProtNLM"/>
    </source>
</evidence>
<keyword evidence="1" id="KW-0472">Membrane</keyword>
<name>A0A644WDK0_9ZZZZ</name>
<reference evidence="2" key="1">
    <citation type="submission" date="2019-08" db="EMBL/GenBank/DDBJ databases">
        <authorList>
            <person name="Kucharzyk K."/>
            <person name="Murdoch R.W."/>
            <person name="Higgins S."/>
            <person name="Loffler F."/>
        </authorList>
    </citation>
    <scope>NUCLEOTIDE SEQUENCE</scope>
</reference>
<comment type="caution">
    <text evidence="2">The sequence shown here is derived from an EMBL/GenBank/DDBJ whole genome shotgun (WGS) entry which is preliminary data.</text>
</comment>
<proteinExistence type="predicted"/>
<feature type="transmembrane region" description="Helical" evidence="1">
    <location>
        <begin position="49"/>
        <end position="68"/>
    </location>
</feature>